<dbReference type="RefSeq" id="WP_022984045.1">
    <property type="nucleotide sequence ID" value="NZ_CAXGPP010000014.1"/>
</dbReference>
<evidence type="ECO:0000313" key="2">
    <source>
        <dbReference type="EMBL" id="RJG16729.1"/>
    </source>
</evidence>
<keyword evidence="1" id="KW-1133">Transmembrane helix</keyword>
<dbReference type="EMBL" id="QYYA01000004">
    <property type="protein sequence ID" value="RJG16729.1"/>
    <property type="molecule type" value="Genomic_DNA"/>
</dbReference>
<gene>
    <name evidence="2" type="ORF">D4A39_12950</name>
</gene>
<proteinExistence type="predicted"/>
<name>A0A418XVG4_9GAMM</name>
<evidence type="ECO:0000313" key="3">
    <source>
        <dbReference type="Proteomes" id="UP000283734"/>
    </source>
</evidence>
<sequence length="101" mass="11039">MKIGELVPGLSFPKKGFDGAVDGGSSAAKVFADRGNGVVSVKPLICHGLLIIVVRFLIMTEWLRRSKREMGGPTPSVFGDVMFFISVFIFLEILTVFLIHI</sequence>
<reference evidence="2 3" key="1">
    <citation type="submission" date="2018-09" db="EMBL/GenBank/DDBJ databases">
        <title>Alcanivorax profundi sp. nov., isolated from 1000 m-depth seawater of the Mariana Trench.</title>
        <authorList>
            <person name="Liu J."/>
        </authorList>
    </citation>
    <scope>NUCLEOTIDE SEQUENCE [LARGE SCALE GENOMIC DNA]</scope>
    <source>
        <strain evidence="2 3">MTEO17</strain>
    </source>
</reference>
<dbReference type="Proteomes" id="UP000283734">
    <property type="component" value="Unassembled WGS sequence"/>
</dbReference>
<organism evidence="2 3">
    <name type="scientific">Alcanivorax profundi</name>
    <dbReference type="NCBI Taxonomy" id="2338368"/>
    <lineage>
        <taxon>Bacteria</taxon>
        <taxon>Pseudomonadati</taxon>
        <taxon>Pseudomonadota</taxon>
        <taxon>Gammaproteobacteria</taxon>
        <taxon>Oceanospirillales</taxon>
        <taxon>Alcanivoracaceae</taxon>
        <taxon>Alcanivorax</taxon>
    </lineage>
</organism>
<comment type="caution">
    <text evidence="2">The sequence shown here is derived from an EMBL/GenBank/DDBJ whole genome shotgun (WGS) entry which is preliminary data.</text>
</comment>
<feature type="transmembrane region" description="Helical" evidence="1">
    <location>
        <begin position="78"/>
        <end position="99"/>
    </location>
</feature>
<accession>A0A418XVG4</accession>
<dbReference type="AlphaFoldDB" id="A0A418XVG4"/>
<evidence type="ECO:0000256" key="1">
    <source>
        <dbReference type="SAM" id="Phobius"/>
    </source>
</evidence>
<feature type="transmembrane region" description="Helical" evidence="1">
    <location>
        <begin position="39"/>
        <end position="58"/>
    </location>
</feature>
<keyword evidence="1" id="KW-0472">Membrane</keyword>
<keyword evidence="3" id="KW-1185">Reference proteome</keyword>
<protein>
    <submittedName>
        <fullName evidence="2">Uncharacterized protein</fullName>
    </submittedName>
</protein>
<keyword evidence="1" id="KW-0812">Transmembrane</keyword>